<keyword evidence="1" id="KW-0732">Signal</keyword>
<dbReference type="STRING" id="582672.SAMN05216360_10876"/>
<protein>
    <recommendedName>
        <fullName evidence="1">Flagella basal body P-ring formation protein FlgA</fullName>
    </recommendedName>
</protein>
<comment type="subcellular location">
    <subcellularLocation>
        <location evidence="1">Periplasm</location>
    </subcellularLocation>
</comment>
<evidence type="ECO:0000256" key="1">
    <source>
        <dbReference type="RuleBase" id="RU362063"/>
    </source>
</evidence>
<feature type="chain" id="PRO_5011329867" description="Flagella basal body P-ring formation protein FlgA" evidence="1">
    <location>
        <begin position="34"/>
        <end position="163"/>
    </location>
</feature>
<dbReference type="PANTHER" id="PTHR36307">
    <property type="entry name" value="FLAGELLA BASAL BODY P-RING FORMATION PROTEIN FLGA"/>
    <property type="match status" value="1"/>
</dbReference>
<dbReference type="NCBIfam" id="TIGR03170">
    <property type="entry name" value="flgA_cterm"/>
    <property type="match status" value="1"/>
</dbReference>
<keyword evidence="4" id="KW-1185">Reference proteome</keyword>
<sequence length="163" mass="17052">MIRDARPVGFAARIARALAAAGALGLAPRPAAATDQVLPVPVATIYAGDLIKPTMLREQAFPENYRPRMPAVDSVAHATGKVARRTLLPGEPIPSIALDEPKLVTRGAPIVIVFEEHGVAISTQGMALANAAVNEPVSVRNTATGRVIQGIVMPDGRVRTGQP</sequence>
<keyword evidence="1" id="KW-1005">Bacterial flagellum biogenesis</keyword>
<dbReference type="AlphaFoldDB" id="A0A1H0B7T2"/>
<dbReference type="RefSeq" id="WP_091716629.1">
    <property type="nucleotide sequence ID" value="NZ_FNHS01000008.1"/>
</dbReference>
<gene>
    <name evidence="3" type="ORF">SAMN05216360_10876</name>
</gene>
<evidence type="ECO:0000313" key="4">
    <source>
        <dbReference type="Proteomes" id="UP000198704"/>
    </source>
</evidence>
<name>A0A1H0B7T2_9HYPH</name>
<feature type="signal peptide" evidence="1">
    <location>
        <begin position="1"/>
        <end position="33"/>
    </location>
</feature>
<dbReference type="InterPro" id="IPR017585">
    <property type="entry name" value="SAF_FlgA"/>
</dbReference>
<dbReference type="Proteomes" id="UP000198704">
    <property type="component" value="Unassembled WGS sequence"/>
</dbReference>
<dbReference type="GO" id="GO:0042597">
    <property type="term" value="C:periplasmic space"/>
    <property type="evidence" value="ECO:0007669"/>
    <property type="project" value="UniProtKB-SubCell"/>
</dbReference>
<keyword evidence="3" id="KW-0282">Flagellum</keyword>
<dbReference type="Gene3D" id="2.30.30.760">
    <property type="match status" value="1"/>
</dbReference>
<keyword evidence="3" id="KW-0966">Cell projection</keyword>
<comment type="function">
    <text evidence="1">Involved in the assembly process of the P-ring formation. It may associate with FlgF on the rod constituting a structure essential for the P-ring assembly or may act as a modulator protein for the P-ring assembly.</text>
</comment>
<keyword evidence="1" id="KW-0574">Periplasm</keyword>
<evidence type="ECO:0000259" key="2">
    <source>
        <dbReference type="Pfam" id="PF13144"/>
    </source>
</evidence>
<reference evidence="4" key="1">
    <citation type="submission" date="2016-10" db="EMBL/GenBank/DDBJ databases">
        <authorList>
            <person name="Varghese N."/>
            <person name="Submissions S."/>
        </authorList>
    </citation>
    <scope>NUCLEOTIDE SEQUENCE [LARGE SCALE GENOMIC DNA]</scope>
    <source>
        <strain evidence="4">BL47</strain>
    </source>
</reference>
<evidence type="ECO:0000313" key="3">
    <source>
        <dbReference type="EMBL" id="SDN41642.1"/>
    </source>
</evidence>
<dbReference type="GO" id="GO:0044780">
    <property type="term" value="P:bacterial-type flagellum assembly"/>
    <property type="evidence" value="ECO:0007669"/>
    <property type="project" value="InterPro"/>
</dbReference>
<comment type="similarity">
    <text evidence="1">Belongs to the FlgA family.</text>
</comment>
<dbReference type="PANTHER" id="PTHR36307:SF1">
    <property type="entry name" value="FLAGELLA BASAL BODY P-RING FORMATION PROTEIN FLGA"/>
    <property type="match status" value="1"/>
</dbReference>
<dbReference type="EMBL" id="FNHS01000008">
    <property type="protein sequence ID" value="SDN41642.1"/>
    <property type="molecule type" value="Genomic_DNA"/>
</dbReference>
<dbReference type="InterPro" id="IPR039246">
    <property type="entry name" value="Flagellar_FlgA"/>
</dbReference>
<accession>A0A1H0B7T2</accession>
<feature type="domain" description="Flagella basal body P-ring formation protein FlgA SAF" evidence="2">
    <location>
        <begin position="40"/>
        <end position="159"/>
    </location>
</feature>
<keyword evidence="3" id="KW-0969">Cilium</keyword>
<proteinExistence type="inferred from homology"/>
<dbReference type="CDD" id="cd11614">
    <property type="entry name" value="SAF_CpaB_FlgA_like"/>
    <property type="match status" value="1"/>
</dbReference>
<dbReference type="OrthoDB" id="8448733at2"/>
<organism evidence="3 4">
    <name type="scientific">Methylobacterium phyllostachyos</name>
    <dbReference type="NCBI Taxonomy" id="582672"/>
    <lineage>
        <taxon>Bacteria</taxon>
        <taxon>Pseudomonadati</taxon>
        <taxon>Pseudomonadota</taxon>
        <taxon>Alphaproteobacteria</taxon>
        <taxon>Hyphomicrobiales</taxon>
        <taxon>Methylobacteriaceae</taxon>
        <taxon>Methylobacterium</taxon>
    </lineage>
</organism>
<dbReference type="Pfam" id="PF13144">
    <property type="entry name" value="ChapFlgA"/>
    <property type="match status" value="1"/>
</dbReference>